<evidence type="ECO:0000313" key="3">
    <source>
        <dbReference type="Proteomes" id="UP001058713"/>
    </source>
</evidence>
<evidence type="ECO:0000313" key="2">
    <source>
        <dbReference type="EMBL" id="UWQ53805.1"/>
    </source>
</evidence>
<feature type="transmembrane region" description="Helical" evidence="1">
    <location>
        <begin position="12"/>
        <end position="32"/>
    </location>
</feature>
<dbReference type="InterPro" id="IPR013879">
    <property type="entry name" value="DUF1761"/>
</dbReference>
<gene>
    <name evidence="2" type="ORF">K3721_17785</name>
</gene>
<feature type="transmembrane region" description="Helical" evidence="1">
    <location>
        <begin position="118"/>
        <end position="137"/>
    </location>
</feature>
<protein>
    <submittedName>
        <fullName evidence="2">DUF1761 domain-containing protein</fullName>
    </submittedName>
</protein>
<dbReference type="Proteomes" id="UP001058713">
    <property type="component" value="Chromosome"/>
</dbReference>
<keyword evidence="1" id="KW-1133">Transmembrane helix</keyword>
<dbReference type="EMBL" id="CP081070">
    <property type="protein sequence ID" value="UWQ53805.1"/>
    <property type="molecule type" value="Genomic_DNA"/>
</dbReference>
<evidence type="ECO:0000256" key="1">
    <source>
        <dbReference type="SAM" id="Phobius"/>
    </source>
</evidence>
<dbReference type="KEGG" id="lcae:K3721_17785"/>
<keyword evidence="1" id="KW-0472">Membrane</keyword>
<dbReference type="AlphaFoldDB" id="A0A9Q9HKI2"/>
<accession>A0A9Q9HKI2</accession>
<name>A0A9Q9HKI2_LEICA</name>
<feature type="transmembrane region" description="Helical" evidence="1">
    <location>
        <begin position="57"/>
        <end position="74"/>
    </location>
</feature>
<organism evidence="2 3">
    <name type="scientific">Leisingera caerulea</name>
    <name type="common">Phaeobacter caeruleus</name>
    <dbReference type="NCBI Taxonomy" id="506591"/>
    <lineage>
        <taxon>Bacteria</taxon>
        <taxon>Pseudomonadati</taxon>
        <taxon>Pseudomonadota</taxon>
        <taxon>Alphaproteobacteria</taxon>
        <taxon>Rhodobacterales</taxon>
        <taxon>Roseobacteraceae</taxon>
        <taxon>Leisingera</taxon>
    </lineage>
</organism>
<sequence length="140" mass="14377">MAETIEGSITEFLSVIAAAAAAFVLGAAYYGALAQPWVEASGVECDETGKPKGGQSPMIFAMAFVLQLIVAGMMRHVFSLSGTESLGAGLIGGAGIGLFFISPWIALNNMYGMRSVKLTLIDGGYATLACAAAGLVLTMF</sequence>
<feature type="transmembrane region" description="Helical" evidence="1">
    <location>
        <begin position="86"/>
        <end position="106"/>
    </location>
</feature>
<keyword evidence="1" id="KW-0812">Transmembrane</keyword>
<proteinExistence type="predicted"/>
<reference evidence="2" key="1">
    <citation type="submission" date="2021-08" db="EMBL/GenBank/DDBJ databases">
        <authorList>
            <person name="Nwanade C."/>
            <person name="Wang M."/>
            <person name="Masoudi A."/>
            <person name="Yu Z."/>
            <person name="Liu J."/>
        </authorList>
    </citation>
    <scope>NUCLEOTIDE SEQUENCE</scope>
    <source>
        <strain evidence="2">S122</strain>
    </source>
</reference>
<dbReference type="Pfam" id="PF08570">
    <property type="entry name" value="DUF1761"/>
    <property type="match status" value="1"/>
</dbReference>